<feature type="signal peptide" evidence="2">
    <location>
        <begin position="1"/>
        <end position="21"/>
    </location>
</feature>
<feature type="region of interest" description="Disordered" evidence="1">
    <location>
        <begin position="436"/>
        <end position="485"/>
    </location>
</feature>
<dbReference type="Proteomes" id="UP000677228">
    <property type="component" value="Unassembled WGS sequence"/>
</dbReference>
<dbReference type="Proteomes" id="UP000663829">
    <property type="component" value="Unassembled WGS sequence"/>
</dbReference>
<dbReference type="AlphaFoldDB" id="A0A813TFJ6"/>
<evidence type="ECO:0000256" key="1">
    <source>
        <dbReference type="SAM" id="MobiDB-lite"/>
    </source>
</evidence>
<dbReference type="EMBL" id="CAJOBC010000521">
    <property type="protein sequence ID" value="CAF3596576.1"/>
    <property type="molecule type" value="Genomic_DNA"/>
</dbReference>
<organism evidence="3 7">
    <name type="scientific">Didymodactylos carnosus</name>
    <dbReference type="NCBI Taxonomy" id="1234261"/>
    <lineage>
        <taxon>Eukaryota</taxon>
        <taxon>Metazoa</taxon>
        <taxon>Spiralia</taxon>
        <taxon>Gnathifera</taxon>
        <taxon>Rotifera</taxon>
        <taxon>Eurotatoria</taxon>
        <taxon>Bdelloidea</taxon>
        <taxon>Philodinida</taxon>
        <taxon>Philodinidae</taxon>
        <taxon>Didymodactylos</taxon>
    </lineage>
</organism>
<feature type="chain" id="PRO_5036409355" evidence="2">
    <location>
        <begin position="22"/>
        <end position="597"/>
    </location>
</feature>
<dbReference type="EMBL" id="CAJOBA010001885">
    <property type="protein sequence ID" value="CAF3619283.1"/>
    <property type="molecule type" value="Genomic_DNA"/>
</dbReference>
<keyword evidence="2" id="KW-0732">Signal</keyword>
<feature type="compositionally biased region" description="Low complexity" evidence="1">
    <location>
        <begin position="91"/>
        <end position="115"/>
    </location>
</feature>
<sequence length="597" mass="67096">MKLRLVIQLLSFAIVFNIVYAATIANKGATVSTPVAVENDDEVGIEEEQRQTKFLHNSPKSRRDDSSSPGGKKLNMQSTNVRSEKRRDNQGDSPIPDSAASAASDSGAVSSGSTSSDRKGGEGISHYYLSLGSLDEAGEEHTLRTKLKSMLRRILSPGGRGLHSDIPTYAIHHSHNFYEPHYGHPHGFYRRHWGHRGRFGYRRYGGHIGMGYHSHGTEPWAIGAHPHTHGPVFFSRGGHYVQRFIHHHPYLMRVPVHTDIHHPLIRQHVIHDMHYHQPIIYRKPIIYRHHHVVPHDTYVRRSHHVSLPSQQYAMGGYHHGIDDYHHDIHYEPHHYGGIYGSMHRQHGFHAGDLGHHGWGFGNTYPYGFNMYGAGHQWWPSHNAYGYGSGYGSGYGFGGNSYPFLHWMHNMNGNYRPYQNTYSNPWSAMQSLHDDHVRSVLPDSPSNHPITSRSDSSAPSPSSGLSSDIDSLRNPQGPSLDASLDPTKRGVSAQFIDPIPNPAAQSNSLDEHNMDHRMFNQPLLPGMNAVQTRYFNPTDQQAPSSVLQQQSQLPVVNDGHVIFNNKEYSTNPLVVQGWQDMAAQSQNLLPDSNDKSKV</sequence>
<feature type="compositionally biased region" description="Low complexity" evidence="1">
    <location>
        <begin position="451"/>
        <end position="472"/>
    </location>
</feature>
<evidence type="ECO:0000256" key="2">
    <source>
        <dbReference type="SAM" id="SignalP"/>
    </source>
</evidence>
<accession>A0A813TFJ6</accession>
<evidence type="ECO:0000313" key="5">
    <source>
        <dbReference type="EMBL" id="CAF3596576.1"/>
    </source>
</evidence>
<reference evidence="3" key="1">
    <citation type="submission" date="2021-02" db="EMBL/GenBank/DDBJ databases">
        <authorList>
            <person name="Nowell W R."/>
        </authorList>
    </citation>
    <scope>NUCLEOTIDE SEQUENCE</scope>
</reference>
<evidence type="ECO:0000313" key="4">
    <source>
        <dbReference type="EMBL" id="CAF0834554.1"/>
    </source>
</evidence>
<dbReference type="Proteomes" id="UP000681722">
    <property type="component" value="Unassembled WGS sequence"/>
</dbReference>
<feature type="region of interest" description="Disordered" evidence="1">
    <location>
        <begin position="51"/>
        <end position="121"/>
    </location>
</feature>
<dbReference type="EMBL" id="CAJNOK010001885">
    <property type="protein sequence ID" value="CAF0834554.1"/>
    <property type="molecule type" value="Genomic_DNA"/>
</dbReference>
<proteinExistence type="predicted"/>
<evidence type="ECO:0000313" key="3">
    <source>
        <dbReference type="EMBL" id="CAF0810944.1"/>
    </source>
</evidence>
<comment type="caution">
    <text evidence="3">The sequence shown here is derived from an EMBL/GenBank/DDBJ whole genome shotgun (WGS) entry which is preliminary data.</text>
</comment>
<protein>
    <submittedName>
        <fullName evidence="3">Uncharacterized protein</fullName>
    </submittedName>
</protein>
<evidence type="ECO:0000313" key="7">
    <source>
        <dbReference type="Proteomes" id="UP000663829"/>
    </source>
</evidence>
<dbReference type="EMBL" id="CAJNOQ010000521">
    <property type="protein sequence ID" value="CAF0810944.1"/>
    <property type="molecule type" value="Genomic_DNA"/>
</dbReference>
<keyword evidence="7" id="KW-1185">Reference proteome</keyword>
<evidence type="ECO:0000313" key="6">
    <source>
        <dbReference type="EMBL" id="CAF3619283.1"/>
    </source>
</evidence>
<name>A0A813TFJ6_9BILA</name>
<dbReference type="Proteomes" id="UP000682733">
    <property type="component" value="Unassembled WGS sequence"/>
</dbReference>
<gene>
    <name evidence="3" type="ORF">GPM918_LOCUS4025</name>
    <name evidence="4" type="ORF">OVA965_LOCUS6320</name>
    <name evidence="5" type="ORF">SRO942_LOCUS4025</name>
    <name evidence="6" type="ORF">TMI583_LOCUS6316</name>
</gene>